<gene>
    <name evidence="7" type="ORF">Tci_309511</name>
</gene>
<dbReference type="Pfam" id="PF07727">
    <property type="entry name" value="RVT_2"/>
    <property type="match status" value="1"/>
</dbReference>
<protein>
    <recommendedName>
        <fullName evidence="6">Integrase catalytic domain-containing protein</fullName>
    </recommendedName>
</protein>
<evidence type="ECO:0000256" key="3">
    <source>
        <dbReference type="ARBA" id="ARBA00022750"/>
    </source>
</evidence>
<dbReference type="GO" id="GO:0015074">
    <property type="term" value="P:DNA integration"/>
    <property type="evidence" value="ECO:0007669"/>
    <property type="project" value="InterPro"/>
</dbReference>
<dbReference type="SUPFAM" id="SSF56672">
    <property type="entry name" value="DNA/RNA polymerases"/>
    <property type="match status" value="1"/>
</dbReference>
<dbReference type="PANTHER" id="PTHR42648">
    <property type="entry name" value="TRANSPOSASE, PUTATIVE-RELATED"/>
    <property type="match status" value="1"/>
</dbReference>
<dbReference type="Pfam" id="PF25597">
    <property type="entry name" value="SH3_retrovirus"/>
    <property type="match status" value="1"/>
</dbReference>
<keyword evidence="1" id="KW-0645">Protease</keyword>
<reference evidence="7" key="1">
    <citation type="journal article" date="2019" name="Sci. Rep.">
        <title>Draft genome of Tanacetum cinerariifolium, the natural source of mosquito coil.</title>
        <authorList>
            <person name="Yamashiro T."/>
            <person name="Shiraishi A."/>
            <person name="Satake H."/>
            <person name="Nakayama K."/>
        </authorList>
    </citation>
    <scope>NUCLEOTIDE SEQUENCE</scope>
</reference>
<dbReference type="Pfam" id="PF22936">
    <property type="entry name" value="Pol_BBD"/>
    <property type="match status" value="1"/>
</dbReference>
<evidence type="ECO:0000256" key="2">
    <source>
        <dbReference type="ARBA" id="ARBA00022723"/>
    </source>
</evidence>
<organism evidence="7">
    <name type="scientific">Tanacetum cinerariifolium</name>
    <name type="common">Dalmatian daisy</name>
    <name type="synonym">Chrysanthemum cinerariifolium</name>
    <dbReference type="NCBI Taxonomy" id="118510"/>
    <lineage>
        <taxon>Eukaryota</taxon>
        <taxon>Viridiplantae</taxon>
        <taxon>Streptophyta</taxon>
        <taxon>Embryophyta</taxon>
        <taxon>Tracheophyta</taxon>
        <taxon>Spermatophyta</taxon>
        <taxon>Magnoliopsida</taxon>
        <taxon>eudicotyledons</taxon>
        <taxon>Gunneridae</taxon>
        <taxon>Pentapetalae</taxon>
        <taxon>asterids</taxon>
        <taxon>campanulids</taxon>
        <taxon>Asterales</taxon>
        <taxon>Asteraceae</taxon>
        <taxon>Asteroideae</taxon>
        <taxon>Anthemideae</taxon>
        <taxon>Anthemidinae</taxon>
        <taxon>Tanacetum</taxon>
    </lineage>
</organism>
<dbReference type="InterPro" id="IPR012337">
    <property type="entry name" value="RNaseH-like_sf"/>
</dbReference>
<dbReference type="InterPro" id="IPR057670">
    <property type="entry name" value="SH3_retrovirus"/>
</dbReference>
<dbReference type="InterPro" id="IPR001584">
    <property type="entry name" value="Integrase_cat-core"/>
</dbReference>
<dbReference type="GO" id="GO:0046872">
    <property type="term" value="F:metal ion binding"/>
    <property type="evidence" value="ECO:0007669"/>
    <property type="project" value="UniProtKB-KW"/>
</dbReference>
<dbReference type="InterPro" id="IPR039537">
    <property type="entry name" value="Retrotran_Ty1/copia-like"/>
</dbReference>
<dbReference type="InterPro" id="IPR025724">
    <property type="entry name" value="GAG-pre-integrase_dom"/>
</dbReference>
<feature type="region of interest" description="Disordered" evidence="5">
    <location>
        <begin position="270"/>
        <end position="294"/>
    </location>
</feature>
<evidence type="ECO:0000256" key="4">
    <source>
        <dbReference type="ARBA" id="ARBA00022801"/>
    </source>
</evidence>
<dbReference type="PROSITE" id="PS50994">
    <property type="entry name" value="INTEGRASE"/>
    <property type="match status" value="1"/>
</dbReference>
<dbReference type="InterPro" id="IPR013103">
    <property type="entry name" value="RVT_2"/>
</dbReference>
<dbReference type="SUPFAM" id="SSF53098">
    <property type="entry name" value="Ribonuclease H-like"/>
    <property type="match status" value="1"/>
</dbReference>
<proteinExistence type="predicted"/>
<dbReference type="GO" id="GO:0004190">
    <property type="term" value="F:aspartic-type endopeptidase activity"/>
    <property type="evidence" value="ECO:0007669"/>
    <property type="project" value="UniProtKB-KW"/>
</dbReference>
<feature type="region of interest" description="Disordered" evidence="5">
    <location>
        <begin position="940"/>
        <end position="959"/>
    </location>
</feature>
<accession>A0A699H5K3</accession>
<dbReference type="PANTHER" id="PTHR42648:SF32">
    <property type="entry name" value="RIBONUCLEASE H-LIKE DOMAIN, GAG-PRE-INTEGRASE DOMAIN PROTEIN-RELATED"/>
    <property type="match status" value="1"/>
</dbReference>
<feature type="compositionally biased region" description="Polar residues" evidence="5">
    <location>
        <begin position="944"/>
        <end position="954"/>
    </location>
</feature>
<dbReference type="Pfam" id="PF00665">
    <property type="entry name" value="rve"/>
    <property type="match status" value="1"/>
</dbReference>
<feature type="domain" description="Integrase catalytic" evidence="6">
    <location>
        <begin position="624"/>
        <end position="790"/>
    </location>
</feature>
<evidence type="ECO:0000256" key="5">
    <source>
        <dbReference type="SAM" id="MobiDB-lite"/>
    </source>
</evidence>
<dbReference type="InterPro" id="IPR043502">
    <property type="entry name" value="DNA/RNA_pol_sf"/>
</dbReference>
<feature type="compositionally biased region" description="Basic and acidic residues" evidence="5">
    <location>
        <begin position="275"/>
        <end position="291"/>
    </location>
</feature>
<dbReference type="InterPro" id="IPR036397">
    <property type="entry name" value="RNaseH_sf"/>
</dbReference>
<comment type="caution">
    <text evidence="7">The sequence shown here is derived from an EMBL/GenBank/DDBJ whole genome shotgun (WGS) entry which is preliminary data.</text>
</comment>
<dbReference type="CDD" id="cd09272">
    <property type="entry name" value="RNase_HI_RT_Ty1"/>
    <property type="match status" value="1"/>
</dbReference>
<dbReference type="Pfam" id="PF14223">
    <property type="entry name" value="Retrotran_gag_2"/>
    <property type="match status" value="1"/>
</dbReference>
<dbReference type="Gene3D" id="3.30.420.10">
    <property type="entry name" value="Ribonuclease H-like superfamily/Ribonuclease H"/>
    <property type="match status" value="1"/>
</dbReference>
<dbReference type="GO" id="GO:0003676">
    <property type="term" value="F:nucleic acid binding"/>
    <property type="evidence" value="ECO:0007669"/>
    <property type="project" value="InterPro"/>
</dbReference>
<dbReference type="InterPro" id="IPR054722">
    <property type="entry name" value="PolX-like_BBD"/>
</dbReference>
<evidence type="ECO:0000259" key="6">
    <source>
        <dbReference type="PROSITE" id="PS50994"/>
    </source>
</evidence>
<keyword evidence="3" id="KW-0064">Aspartyl protease</keyword>
<keyword evidence="2" id="KW-0479">Metal-binding</keyword>
<dbReference type="EMBL" id="BKCJ010104675">
    <property type="protein sequence ID" value="GEX37536.1"/>
    <property type="molecule type" value="Genomic_DNA"/>
</dbReference>
<keyword evidence="4" id="KW-0378">Hydrolase</keyword>
<name>A0A699H5K3_TANCI</name>
<evidence type="ECO:0000256" key="1">
    <source>
        <dbReference type="ARBA" id="ARBA00022670"/>
    </source>
</evidence>
<dbReference type="GO" id="GO:0006508">
    <property type="term" value="P:proteolysis"/>
    <property type="evidence" value="ECO:0007669"/>
    <property type="project" value="UniProtKB-KW"/>
</dbReference>
<evidence type="ECO:0000313" key="7">
    <source>
        <dbReference type="EMBL" id="GEX37536.1"/>
    </source>
</evidence>
<sequence length="1416" mass="160932">MEQPNPTFAKIPILDTGKFKQWKFRIQQYLQNEHYALWEVIEFGESYQAPPEESGTARTTLLLALPDEHQLRFSKYETAQELWGAILKTFGGNEATKQTKKNQLKQQYGNFKTECLETLEQTFNRLQAIVSHLEFMGVDIKQDDLNQKFLTSLAPEWLMYTIVWRNRDDLNTLSLDDVYNHLKVYEPEVQKKSESDSQNMAFVSSANTSSGKAASISHNTVCAYIASQSNGSQIKYEDITQIDEDNIEEIDIKWNMALLSMRADRSWKKSGKKITIQDRDRRENYKQGSKEEEPDPKALMAIDGIGWDWSYMANEEENHALVADEEAPTEFALMAKSSSSSKNEDTVLFLPPAQVYSPPKKDMSCTGLPEFADDTITDYSRPSLSIESNTSDLQNSDSPKIIKTNKVETARKPPVRYAEKYRNTSKSPNIRGYWDSSFSRHMTGNMSYLSDYEPYDGGYVSFGQGGSKITGKGIIKTGKLEFENVYFVKDLKYNLFSVSQICDNKNSVLFTDSECIVLGRDFKLKDDTNVLLRTPRQHNIYSIDLNNIVPHKDLTCLVAKASVDESMLWHRRLGHLNFKIMNKLVRHNLVKGLPSKCFKNDHTFVACLKGKQHKASCKTKLVNSVSKPLHTLHIGLFGPTSVSSLNHKWYYLVVTDDFSRFTWTFFLKTKDETSGILRNFITEIENLKDLKVKIIRCDNGGEFKNKEMNEFCTRKGIKREFSNVRTPQQNKVAERRNKTLIEAARTMLADAKLPVTFWAEAVNTACYVQNMLLVNKSQNKTPYKLFNSITPAIGFLRPFGCHVMILNTLDHLGKFDAKGDEGYFIQYSMSSKAFRIFNKRTKKVEENLHVDFLNNKLIEKGAGPNWLFDIDTLTNSMNYVPVVVTGTSSTNISGTKDIASKGVKKDVSSLRYIALPNWFHEAYIESSNNDAQDACNADAPEISRISNPTATSKSPPAEQIESLTLESAIPTVSPPVLTACLDNFLETSSDTRLISKRVTSQEKTTSLDNILTLSNRFEDILGYTTNTVDTNRVEADSSNMETNITASPTPTFRIHKDHPKSQIISPADTHVQTRHKSKEMEEHSFITTIHHKQLLIFYSFVEAMQEELLQFKIQNVWILVDCPKGVRPIGIKWVLKNKKDERGIVIRNKARLVAQGHTQEEGIDYEEVFAPVARIEAIRLFLAYASFMGFTVYQMDVKSAFLYGTIDEEVYVIQPPRFQDPQFPDRVYKVEKAMYGLHQAPRAWYGTLSKYLLANGFQRDTIDQALFIRKHKGDYILVQVYISAMGELNFFLGLQVLQKKDGIFLSQDKYVGDILKKFGYSDVRSMIGSLMYLTASRPDIMFAVCACARQQVTPKELAYSDSDYGGATQDRKSTTGGCQFLGRRLISWQYKKQTIVATSTTKAEYVTAASGCGQVL</sequence>
<dbReference type="Pfam" id="PF13976">
    <property type="entry name" value="gag_pre-integrs"/>
    <property type="match status" value="1"/>
</dbReference>